<name>A0ABS6N4Q2_9RHOB</name>
<reference evidence="1" key="1">
    <citation type="submission" date="2021-06" db="EMBL/GenBank/DDBJ databases">
        <title>Thalassococcus sp. CAU 1522 isolated from sea sand, Republic of Korea.</title>
        <authorList>
            <person name="Kim W."/>
        </authorList>
    </citation>
    <scope>NUCLEOTIDE SEQUENCE</scope>
    <source>
        <strain evidence="1">CAU 1522</strain>
    </source>
</reference>
<sequence>MLSSSGPDLWIADGPPITAAAGFHYPTRMAVARLADGGLWLWSPVAFDAALRDAVAALGPVAHLVAPNALHHMALADWAAAFPDARLHAAPGLRAKRAELAWTDDLGADPHPGWAGQIDQAVFPNAIAPEIVFFHRASGTALFTDLLQQMPPGWYRGWRGLVARLDGMTGPEPAVPRKFRLAARPRAGARAALAQIAAWPVETVLMAHGNPVTRDAPGFLRRAFRWLG</sequence>
<dbReference type="PANTHER" id="PTHR33835">
    <property type="entry name" value="YALI0C07656P"/>
    <property type="match status" value="1"/>
</dbReference>
<accession>A0ABS6N4Q2</accession>
<proteinExistence type="predicted"/>
<dbReference type="EMBL" id="JAHRWL010000001">
    <property type="protein sequence ID" value="MBV2358983.1"/>
    <property type="molecule type" value="Genomic_DNA"/>
</dbReference>
<gene>
    <name evidence="1" type="ORF">KUH32_04280</name>
</gene>
<dbReference type="Pfam" id="PF14234">
    <property type="entry name" value="DUF4336"/>
    <property type="match status" value="1"/>
</dbReference>
<dbReference type="InterPro" id="IPR025638">
    <property type="entry name" value="DUF4336"/>
</dbReference>
<evidence type="ECO:0000313" key="1">
    <source>
        <dbReference type="EMBL" id="MBV2358983.1"/>
    </source>
</evidence>
<dbReference type="Proteomes" id="UP001166293">
    <property type="component" value="Unassembled WGS sequence"/>
</dbReference>
<dbReference type="RefSeq" id="WP_217776822.1">
    <property type="nucleotide sequence ID" value="NZ_JAHRWL010000001.1"/>
</dbReference>
<protein>
    <submittedName>
        <fullName evidence="1">DUF4336 domain-containing protein</fullName>
    </submittedName>
</protein>
<dbReference type="PANTHER" id="PTHR33835:SF1">
    <property type="entry name" value="METALLO-BETA-LACTAMASE DOMAIN-CONTAINING PROTEIN"/>
    <property type="match status" value="1"/>
</dbReference>
<comment type="caution">
    <text evidence="1">The sequence shown here is derived from an EMBL/GenBank/DDBJ whole genome shotgun (WGS) entry which is preliminary data.</text>
</comment>
<keyword evidence="2" id="KW-1185">Reference proteome</keyword>
<evidence type="ECO:0000313" key="2">
    <source>
        <dbReference type="Proteomes" id="UP001166293"/>
    </source>
</evidence>
<organism evidence="1 2">
    <name type="scientific">Thalassococcus arenae</name>
    <dbReference type="NCBI Taxonomy" id="2851652"/>
    <lineage>
        <taxon>Bacteria</taxon>
        <taxon>Pseudomonadati</taxon>
        <taxon>Pseudomonadota</taxon>
        <taxon>Alphaproteobacteria</taxon>
        <taxon>Rhodobacterales</taxon>
        <taxon>Roseobacteraceae</taxon>
        <taxon>Thalassococcus</taxon>
    </lineage>
</organism>